<dbReference type="InterPro" id="IPR013806">
    <property type="entry name" value="Kringle-like"/>
</dbReference>
<dbReference type="GeneID" id="6758985"/>
<evidence type="ECO:0000256" key="1">
    <source>
        <dbReference type="ARBA" id="ARBA00022572"/>
    </source>
</evidence>
<keyword evidence="6" id="KW-1185">Reference proteome</keyword>
<dbReference type="KEGG" id="tad:TRIADDRAFT_61767"/>
<evidence type="ECO:0000313" key="5">
    <source>
        <dbReference type="EMBL" id="EDV19707.1"/>
    </source>
</evidence>
<accession>B3SBX2</accession>
<feature type="domain" description="Kringle" evidence="4">
    <location>
        <begin position="44"/>
        <end position="108"/>
    </location>
</feature>
<comment type="caution">
    <text evidence="3">Lacks conserved residue(s) required for the propagation of feature annotation.</text>
</comment>
<evidence type="ECO:0000259" key="4">
    <source>
        <dbReference type="PROSITE" id="PS50070"/>
    </source>
</evidence>
<dbReference type="eggNOG" id="KOG4157">
    <property type="taxonomic scope" value="Eukaryota"/>
</dbReference>
<dbReference type="OrthoDB" id="9893972at2759"/>
<dbReference type="CTD" id="6758985"/>
<dbReference type="PhylomeDB" id="B3SBX2"/>
<evidence type="ECO:0000256" key="3">
    <source>
        <dbReference type="PROSITE-ProRule" id="PRU00121"/>
    </source>
</evidence>
<dbReference type="InterPro" id="IPR038178">
    <property type="entry name" value="Kringle_sf"/>
</dbReference>
<gene>
    <name evidence="5" type="ORF">TRIADDRAFT_61767</name>
</gene>
<sequence length="284" mass="33140">MLIHYSCCNAVFGKKNFKNRFIAKRDYHFYGDIRRDCYNRATLGSDYSGEISWTQYGKPCMFWNTYGRRGTNYFSYKHNYCRNPDRKPGGPWCYHDFNSWGYCDVPKCSNAKELYYRQHEKEKLYKKKIRYYTITEYITKPVYVPYTRSSMVTTTTTVTALSRSLVTVPVTARSTSLEVETMTKFRTEQSLKLITTTKTTTDYLDTFGDTIFPEIFTSSITTTASTTTIFITETSQTTFDLTVTRTVTNFETTTILTTSPVTSRSIITREIYRTIVNDDSDYFL</sequence>
<dbReference type="PRINTS" id="PR00018">
    <property type="entry name" value="KRINGLE"/>
</dbReference>
<dbReference type="InParanoid" id="B3SBX2"/>
<dbReference type="RefSeq" id="XP_002117731.1">
    <property type="nucleotide sequence ID" value="XM_002117695.1"/>
</dbReference>
<dbReference type="AlphaFoldDB" id="B3SBX2"/>
<dbReference type="SMART" id="SM00130">
    <property type="entry name" value="KR"/>
    <property type="match status" value="1"/>
</dbReference>
<dbReference type="STRING" id="10228.B3SBX2"/>
<dbReference type="Pfam" id="PF00051">
    <property type="entry name" value="Kringle"/>
    <property type="match status" value="1"/>
</dbReference>
<reference evidence="5 6" key="1">
    <citation type="journal article" date="2008" name="Nature">
        <title>The Trichoplax genome and the nature of placozoans.</title>
        <authorList>
            <person name="Srivastava M."/>
            <person name="Begovic E."/>
            <person name="Chapman J."/>
            <person name="Putnam N.H."/>
            <person name="Hellsten U."/>
            <person name="Kawashima T."/>
            <person name="Kuo A."/>
            <person name="Mitros T."/>
            <person name="Salamov A."/>
            <person name="Carpenter M.L."/>
            <person name="Signorovitch A.Y."/>
            <person name="Moreno M.A."/>
            <person name="Kamm K."/>
            <person name="Grimwood J."/>
            <person name="Schmutz J."/>
            <person name="Shapiro H."/>
            <person name="Grigoriev I.V."/>
            <person name="Buss L.W."/>
            <person name="Schierwater B."/>
            <person name="Dellaporta S.L."/>
            <person name="Rokhsar D.S."/>
        </authorList>
    </citation>
    <scope>NUCLEOTIDE SEQUENCE [LARGE SCALE GENOMIC DNA]</scope>
    <source>
        <strain evidence="5 6">Grell-BS-1999</strain>
    </source>
</reference>
<dbReference type="PROSITE" id="PS50070">
    <property type="entry name" value="KRINGLE_2"/>
    <property type="match status" value="1"/>
</dbReference>
<keyword evidence="2" id="KW-1015">Disulfide bond</keyword>
<dbReference type="InterPro" id="IPR000001">
    <property type="entry name" value="Kringle"/>
</dbReference>
<dbReference type="PROSITE" id="PS00021">
    <property type="entry name" value="KRINGLE_1"/>
    <property type="match status" value="1"/>
</dbReference>
<name>B3SBX2_TRIAD</name>
<dbReference type="SUPFAM" id="SSF57440">
    <property type="entry name" value="Kringle-like"/>
    <property type="match status" value="1"/>
</dbReference>
<dbReference type="HOGENOM" id="CLU_981165_0_0_1"/>
<keyword evidence="1 3" id="KW-0420">Kringle</keyword>
<evidence type="ECO:0000313" key="6">
    <source>
        <dbReference type="Proteomes" id="UP000009022"/>
    </source>
</evidence>
<organism evidence="5 6">
    <name type="scientific">Trichoplax adhaerens</name>
    <name type="common">Trichoplax reptans</name>
    <dbReference type="NCBI Taxonomy" id="10228"/>
    <lineage>
        <taxon>Eukaryota</taxon>
        <taxon>Metazoa</taxon>
        <taxon>Placozoa</taxon>
        <taxon>Uniplacotomia</taxon>
        <taxon>Trichoplacea</taxon>
        <taxon>Trichoplacidae</taxon>
        <taxon>Trichoplax</taxon>
    </lineage>
</organism>
<dbReference type="Proteomes" id="UP000009022">
    <property type="component" value="Unassembled WGS sequence"/>
</dbReference>
<protein>
    <recommendedName>
        <fullName evidence="4">Kringle domain-containing protein</fullName>
    </recommendedName>
</protein>
<dbReference type="EMBL" id="DS985267">
    <property type="protein sequence ID" value="EDV19707.1"/>
    <property type="molecule type" value="Genomic_DNA"/>
</dbReference>
<dbReference type="InterPro" id="IPR018056">
    <property type="entry name" value="Kringle_CS"/>
</dbReference>
<proteinExistence type="predicted"/>
<evidence type="ECO:0000256" key="2">
    <source>
        <dbReference type="ARBA" id="ARBA00023157"/>
    </source>
</evidence>
<dbReference type="Gene3D" id="2.40.20.10">
    <property type="entry name" value="Plasminogen Kringle 4"/>
    <property type="match status" value="1"/>
</dbReference>